<name>A0AAV7P3R2_PLEWA</name>
<protein>
    <submittedName>
        <fullName evidence="1">Uncharacterized protein</fullName>
    </submittedName>
</protein>
<evidence type="ECO:0000313" key="2">
    <source>
        <dbReference type="Proteomes" id="UP001066276"/>
    </source>
</evidence>
<dbReference type="EMBL" id="JANPWB010000011">
    <property type="protein sequence ID" value="KAJ1121832.1"/>
    <property type="molecule type" value="Genomic_DNA"/>
</dbReference>
<proteinExistence type="predicted"/>
<keyword evidence="2" id="KW-1185">Reference proteome</keyword>
<accession>A0AAV7P3R2</accession>
<sequence length="85" mass="9464">MDRCAIGAGPSAMLLFKVRGPWYDHIELYEKLKDEHQDIEGEKRRDRSHSTAVSIEAGASEAIFIVPHTPHVSADKLEDCDGEEG</sequence>
<gene>
    <name evidence="1" type="ORF">NDU88_000351</name>
</gene>
<dbReference type="Proteomes" id="UP001066276">
    <property type="component" value="Chromosome 7"/>
</dbReference>
<organism evidence="1 2">
    <name type="scientific">Pleurodeles waltl</name>
    <name type="common">Iberian ribbed newt</name>
    <dbReference type="NCBI Taxonomy" id="8319"/>
    <lineage>
        <taxon>Eukaryota</taxon>
        <taxon>Metazoa</taxon>
        <taxon>Chordata</taxon>
        <taxon>Craniata</taxon>
        <taxon>Vertebrata</taxon>
        <taxon>Euteleostomi</taxon>
        <taxon>Amphibia</taxon>
        <taxon>Batrachia</taxon>
        <taxon>Caudata</taxon>
        <taxon>Salamandroidea</taxon>
        <taxon>Salamandridae</taxon>
        <taxon>Pleurodelinae</taxon>
        <taxon>Pleurodeles</taxon>
    </lineage>
</organism>
<reference evidence="1" key="1">
    <citation type="journal article" date="2022" name="bioRxiv">
        <title>Sequencing and chromosome-scale assembly of the giantPleurodeles waltlgenome.</title>
        <authorList>
            <person name="Brown T."/>
            <person name="Elewa A."/>
            <person name="Iarovenko S."/>
            <person name="Subramanian E."/>
            <person name="Araus A.J."/>
            <person name="Petzold A."/>
            <person name="Susuki M."/>
            <person name="Suzuki K.-i.T."/>
            <person name="Hayashi T."/>
            <person name="Toyoda A."/>
            <person name="Oliveira C."/>
            <person name="Osipova E."/>
            <person name="Leigh N.D."/>
            <person name="Simon A."/>
            <person name="Yun M.H."/>
        </authorList>
    </citation>
    <scope>NUCLEOTIDE SEQUENCE</scope>
    <source>
        <strain evidence="1">20211129_DDA</strain>
        <tissue evidence="1">Liver</tissue>
    </source>
</reference>
<evidence type="ECO:0000313" key="1">
    <source>
        <dbReference type="EMBL" id="KAJ1121832.1"/>
    </source>
</evidence>
<comment type="caution">
    <text evidence="1">The sequence shown here is derived from an EMBL/GenBank/DDBJ whole genome shotgun (WGS) entry which is preliminary data.</text>
</comment>
<dbReference type="AlphaFoldDB" id="A0AAV7P3R2"/>